<gene>
    <name evidence="1" type="ORF">EVAR_64647_1</name>
</gene>
<evidence type="ECO:0000313" key="2">
    <source>
        <dbReference type="Proteomes" id="UP000299102"/>
    </source>
</evidence>
<reference evidence="1 2" key="1">
    <citation type="journal article" date="2019" name="Commun. Biol.">
        <title>The bagworm genome reveals a unique fibroin gene that provides high tensile strength.</title>
        <authorList>
            <person name="Kono N."/>
            <person name="Nakamura H."/>
            <person name="Ohtoshi R."/>
            <person name="Tomita M."/>
            <person name="Numata K."/>
            <person name="Arakawa K."/>
        </authorList>
    </citation>
    <scope>NUCLEOTIDE SEQUENCE [LARGE SCALE GENOMIC DNA]</scope>
</reference>
<organism evidence="1 2">
    <name type="scientific">Eumeta variegata</name>
    <name type="common">Bagworm moth</name>
    <name type="synonym">Eumeta japonica</name>
    <dbReference type="NCBI Taxonomy" id="151549"/>
    <lineage>
        <taxon>Eukaryota</taxon>
        <taxon>Metazoa</taxon>
        <taxon>Ecdysozoa</taxon>
        <taxon>Arthropoda</taxon>
        <taxon>Hexapoda</taxon>
        <taxon>Insecta</taxon>
        <taxon>Pterygota</taxon>
        <taxon>Neoptera</taxon>
        <taxon>Endopterygota</taxon>
        <taxon>Lepidoptera</taxon>
        <taxon>Glossata</taxon>
        <taxon>Ditrysia</taxon>
        <taxon>Tineoidea</taxon>
        <taxon>Psychidae</taxon>
        <taxon>Oiketicinae</taxon>
        <taxon>Eumeta</taxon>
    </lineage>
</organism>
<accession>A0A4C1ZKR6</accession>
<proteinExistence type="predicted"/>
<dbReference type="AlphaFoldDB" id="A0A4C1ZKR6"/>
<evidence type="ECO:0000313" key="1">
    <source>
        <dbReference type="EMBL" id="GBP87197.1"/>
    </source>
</evidence>
<comment type="caution">
    <text evidence="1">The sequence shown here is derived from an EMBL/GenBank/DDBJ whole genome shotgun (WGS) entry which is preliminary data.</text>
</comment>
<sequence>MQDLVTKGYVAERFVVERQIRGSAVGCMLRVNACCRQASIKTISGDVEMGLSSDVNRQSSDGERGLIRQLTGWIVELIVPADARCWATPSLWTITKGPRDSLLFDCGLLRKGAGLDSQIEEISMTNRETAMSPGDLSDIIK</sequence>
<dbReference type="Proteomes" id="UP000299102">
    <property type="component" value="Unassembled WGS sequence"/>
</dbReference>
<protein>
    <submittedName>
        <fullName evidence="1">Uncharacterized protein</fullName>
    </submittedName>
</protein>
<name>A0A4C1ZKR6_EUMVA</name>
<keyword evidence="2" id="KW-1185">Reference proteome</keyword>
<dbReference type="EMBL" id="BGZK01001843">
    <property type="protein sequence ID" value="GBP87197.1"/>
    <property type="molecule type" value="Genomic_DNA"/>
</dbReference>